<proteinExistence type="predicted"/>
<keyword evidence="3" id="KW-0804">Transcription</keyword>
<dbReference type="OrthoDB" id="1096411at2"/>
<name>A0A521BGI9_9FLAO</name>
<evidence type="ECO:0000313" key="5">
    <source>
        <dbReference type="EMBL" id="SMO46202.1"/>
    </source>
</evidence>
<dbReference type="Proteomes" id="UP000319267">
    <property type="component" value="Unassembled WGS sequence"/>
</dbReference>
<evidence type="ECO:0000313" key="6">
    <source>
        <dbReference type="Proteomes" id="UP000319267"/>
    </source>
</evidence>
<dbReference type="RefSeq" id="WP_111375963.1">
    <property type="nucleotide sequence ID" value="NZ_CP043612.1"/>
</dbReference>
<evidence type="ECO:0000256" key="1">
    <source>
        <dbReference type="ARBA" id="ARBA00023015"/>
    </source>
</evidence>
<dbReference type="GO" id="GO:0043565">
    <property type="term" value="F:sequence-specific DNA binding"/>
    <property type="evidence" value="ECO:0007669"/>
    <property type="project" value="InterPro"/>
</dbReference>
<dbReference type="PROSITE" id="PS01124">
    <property type="entry name" value="HTH_ARAC_FAMILY_2"/>
    <property type="match status" value="1"/>
</dbReference>
<feature type="domain" description="HTH araC/xylS-type" evidence="4">
    <location>
        <begin position="177"/>
        <end position="275"/>
    </location>
</feature>
<dbReference type="AlphaFoldDB" id="A0A521BGI9"/>
<dbReference type="SMART" id="SM00342">
    <property type="entry name" value="HTH_ARAC"/>
    <property type="match status" value="1"/>
</dbReference>
<dbReference type="InterPro" id="IPR018060">
    <property type="entry name" value="HTH_AraC"/>
</dbReference>
<dbReference type="InterPro" id="IPR009057">
    <property type="entry name" value="Homeodomain-like_sf"/>
</dbReference>
<protein>
    <submittedName>
        <fullName evidence="5">AraC-type DNA-binding protein</fullName>
    </submittedName>
</protein>
<organism evidence="5 6">
    <name type="scientific">Flavobacterium nitrogenifigens</name>
    <dbReference type="NCBI Taxonomy" id="1617283"/>
    <lineage>
        <taxon>Bacteria</taxon>
        <taxon>Pseudomonadati</taxon>
        <taxon>Bacteroidota</taxon>
        <taxon>Flavobacteriia</taxon>
        <taxon>Flavobacteriales</taxon>
        <taxon>Flavobacteriaceae</taxon>
        <taxon>Flavobacterium</taxon>
    </lineage>
</organism>
<dbReference type="Gene3D" id="1.10.10.60">
    <property type="entry name" value="Homeodomain-like"/>
    <property type="match status" value="1"/>
</dbReference>
<dbReference type="EMBL" id="FXTQ01000001">
    <property type="protein sequence ID" value="SMO46202.1"/>
    <property type="molecule type" value="Genomic_DNA"/>
</dbReference>
<keyword evidence="2 5" id="KW-0238">DNA-binding</keyword>
<evidence type="ECO:0000259" key="4">
    <source>
        <dbReference type="PROSITE" id="PS01124"/>
    </source>
</evidence>
<evidence type="ECO:0000256" key="3">
    <source>
        <dbReference type="ARBA" id="ARBA00023163"/>
    </source>
</evidence>
<dbReference type="SUPFAM" id="SSF51215">
    <property type="entry name" value="Regulatory protein AraC"/>
    <property type="match status" value="1"/>
</dbReference>
<keyword evidence="6" id="KW-1185">Reference proteome</keyword>
<accession>A0A521BGI9</accession>
<dbReference type="Pfam" id="PF12833">
    <property type="entry name" value="HTH_18"/>
    <property type="match status" value="1"/>
</dbReference>
<evidence type="ECO:0000256" key="2">
    <source>
        <dbReference type="ARBA" id="ARBA00023125"/>
    </source>
</evidence>
<dbReference type="SUPFAM" id="SSF46689">
    <property type="entry name" value="Homeodomain-like"/>
    <property type="match status" value="1"/>
</dbReference>
<dbReference type="InterPro" id="IPR037923">
    <property type="entry name" value="HTH-like"/>
</dbReference>
<keyword evidence="1" id="KW-0805">Transcription regulation</keyword>
<reference evidence="5 6" key="1">
    <citation type="submission" date="2017-05" db="EMBL/GenBank/DDBJ databases">
        <authorList>
            <person name="Varghese N."/>
            <person name="Submissions S."/>
        </authorList>
    </citation>
    <scope>NUCLEOTIDE SEQUENCE [LARGE SCALE GENOMIC DNA]</scope>
    <source>
        <strain evidence="5 6">DSM 29982</strain>
    </source>
</reference>
<sequence>MSLNHIEIHRDEMKTIGIDIIPIGAFSEKAQAPHRDDHYMFIVLTQGIFELELDFKHITMSNHCAYYVAPGQVHSYLNQNNCKGWYVFMDSLLISDKYTQILNTHLNSRQGVQLTSDNLIFSVIPILENLLKQKSEFFQDQIEYSLADAFLGFFIGALIQEDSAKELIGGQKYQTVNAFKQLVQSKFRECKQVKDYASLLNITPLYLNEIVKQVTGFTVSYWIQQTIALEAKRLLYYTELDIKQIAFELGYEDHAYFSRFMKKNIGMTASEFRLKNHDLSNNTPTIDNH</sequence>
<gene>
    <name evidence="5" type="ORF">SAMN06265220_101995</name>
</gene>
<dbReference type="PANTHER" id="PTHR43280">
    <property type="entry name" value="ARAC-FAMILY TRANSCRIPTIONAL REGULATOR"/>
    <property type="match status" value="1"/>
</dbReference>
<dbReference type="GO" id="GO:0003700">
    <property type="term" value="F:DNA-binding transcription factor activity"/>
    <property type="evidence" value="ECO:0007669"/>
    <property type="project" value="InterPro"/>
</dbReference>
<dbReference type="PANTHER" id="PTHR43280:SF32">
    <property type="entry name" value="TRANSCRIPTIONAL REGULATORY PROTEIN"/>
    <property type="match status" value="1"/>
</dbReference>